<evidence type="ECO:0000256" key="1">
    <source>
        <dbReference type="ARBA" id="ARBA00022490"/>
    </source>
</evidence>
<dbReference type="eggNOG" id="COG0806">
    <property type="taxonomic scope" value="Bacteria"/>
</dbReference>
<dbReference type="PANTHER" id="PTHR33692:SF1">
    <property type="entry name" value="RIBOSOME MATURATION FACTOR RIMM"/>
    <property type="match status" value="1"/>
</dbReference>
<dbReference type="GO" id="GO:0043022">
    <property type="term" value="F:ribosome binding"/>
    <property type="evidence" value="ECO:0007669"/>
    <property type="project" value="InterPro"/>
</dbReference>
<comment type="similarity">
    <text evidence="5">Belongs to the RimM family.</text>
</comment>
<dbReference type="EMBL" id="DS995299">
    <property type="protein sequence ID" value="EDZ64806.1"/>
    <property type="molecule type" value="Genomic_DNA"/>
</dbReference>
<dbReference type="InterPro" id="IPR009000">
    <property type="entry name" value="Transl_B-barrel_sf"/>
</dbReference>
<keyword evidence="3 5" id="KW-0698">rRNA processing</keyword>
<dbReference type="PANTHER" id="PTHR33692">
    <property type="entry name" value="RIBOSOME MATURATION FACTOR RIMM"/>
    <property type="match status" value="1"/>
</dbReference>
<comment type="function">
    <text evidence="5">An accessory protein needed during the final step in the assembly of 30S ribosomal subunit, possibly for assembly of the head region. Essential for efficient processing of 16S rRNA. May be needed both before and after RbfA during the maturation of 16S rRNA. It has affinity for free ribosomal 30S subunits but not for 70S ribosomes.</text>
</comment>
<dbReference type="HOGENOM" id="CLU_077636_1_0_4"/>
<dbReference type="GO" id="GO:0042274">
    <property type="term" value="P:ribosomal small subunit biogenesis"/>
    <property type="evidence" value="ECO:0007669"/>
    <property type="project" value="UniProtKB-UniRule"/>
</dbReference>
<feature type="domain" description="RimM N-terminal" evidence="6">
    <location>
        <begin position="7"/>
        <end position="88"/>
    </location>
</feature>
<evidence type="ECO:0000313" key="8">
    <source>
        <dbReference type="EMBL" id="EDZ64806.1"/>
    </source>
</evidence>
<dbReference type="Proteomes" id="UP000004188">
    <property type="component" value="Unassembled WGS sequence"/>
</dbReference>
<comment type="subcellular location">
    <subcellularLocation>
        <location evidence="5">Cytoplasm</location>
    </subcellularLocation>
</comment>
<evidence type="ECO:0000256" key="5">
    <source>
        <dbReference type="HAMAP-Rule" id="MF_00014"/>
    </source>
</evidence>
<dbReference type="NCBIfam" id="TIGR02273">
    <property type="entry name" value="16S_RimM"/>
    <property type="match status" value="1"/>
</dbReference>
<dbReference type="InterPro" id="IPR011033">
    <property type="entry name" value="PRC_barrel-like_sf"/>
</dbReference>
<dbReference type="InterPro" id="IPR002676">
    <property type="entry name" value="RimM_N"/>
</dbReference>
<evidence type="ECO:0000259" key="7">
    <source>
        <dbReference type="Pfam" id="PF24986"/>
    </source>
</evidence>
<feature type="domain" description="Ribosome maturation factor RimM PRC barrel" evidence="7">
    <location>
        <begin position="99"/>
        <end position="163"/>
    </location>
</feature>
<dbReference type="InterPro" id="IPR011961">
    <property type="entry name" value="RimM"/>
</dbReference>
<reference evidence="9" key="1">
    <citation type="journal article" date="2012" name="Stand. Genomic Sci.">
        <title>Genome sequence of strain HIMB624, a cultured representative from the OM43 clade of marine Betaproteobacteria.</title>
        <authorList>
            <person name="Huggett M.J."/>
            <person name="Hayakawa D.H."/>
            <person name="Rappe M.S."/>
        </authorList>
    </citation>
    <scope>NUCLEOTIDE SEQUENCE [LARGE SCALE GENOMIC DNA]</scope>
    <source>
        <strain evidence="9">KB13</strain>
    </source>
</reference>
<dbReference type="InterPro" id="IPR056792">
    <property type="entry name" value="PRC_RimM"/>
</dbReference>
<dbReference type="GO" id="GO:0005737">
    <property type="term" value="C:cytoplasm"/>
    <property type="evidence" value="ECO:0007669"/>
    <property type="project" value="UniProtKB-SubCell"/>
</dbReference>
<evidence type="ECO:0000259" key="6">
    <source>
        <dbReference type="Pfam" id="PF01782"/>
    </source>
</evidence>
<dbReference type="GO" id="GO:0005840">
    <property type="term" value="C:ribosome"/>
    <property type="evidence" value="ECO:0007669"/>
    <property type="project" value="InterPro"/>
</dbReference>
<dbReference type="SUPFAM" id="SSF50447">
    <property type="entry name" value="Translation proteins"/>
    <property type="match status" value="1"/>
</dbReference>
<name>B6BW84_9PROT</name>
<dbReference type="HAMAP" id="MF_00014">
    <property type="entry name" value="Ribosome_mat_RimM"/>
    <property type="match status" value="1"/>
</dbReference>
<dbReference type="AlphaFoldDB" id="B6BW84"/>
<proteinExistence type="inferred from homology"/>
<evidence type="ECO:0000313" key="9">
    <source>
        <dbReference type="Proteomes" id="UP000004188"/>
    </source>
</evidence>
<keyword evidence="4 5" id="KW-0143">Chaperone</keyword>
<evidence type="ECO:0000256" key="2">
    <source>
        <dbReference type="ARBA" id="ARBA00022517"/>
    </source>
</evidence>
<comment type="domain">
    <text evidence="5">The PRC barrel domain binds ribosomal protein uS19.</text>
</comment>
<comment type="subunit">
    <text evidence="5">Binds ribosomal protein uS19.</text>
</comment>
<keyword evidence="1 5" id="KW-0963">Cytoplasm</keyword>
<protein>
    <recommendedName>
        <fullName evidence="5">Ribosome maturation factor RimM</fullName>
    </recommendedName>
</protein>
<dbReference type="Gene3D" id="2.30.30.240">
    <property type="entry name" value="PRC-barrel domain"/>
    <property type="match status" value="1"/>
</dbReference>
<keyword evidence="2 5" id="KW-0690">Ribosome biogenesis</keyword>
<evidence type="ECO:0000256" key="3">
    <source>
        <dbReference type="ARBA" id="ARBA00022552"/>
    </source>
</evidence>
<gene>
    <name evidence="5 8" type="primary">rimM</name>
    <name evidence="8" type="ORF">KB13_938</name>
</gene>
<dbReference type="GO" id="GO:0006364">
    <property type="term" value="P:rRNA processing"/>
    <property type="evidence" value="ECO:0007669"/>
    <property type="project" value="UniProtKB-UniRule"/>
</dbReference>
<sequence length="165" mass="19071">MENLVIIGKIISAYGIKGWVKIRPFTETAKNFIQYKTQFLSRNQKDWNRVEIKEIKIQGQDVIADIGLTDRDQSISHKGYFLAIARDQLPQLPEDEFYWDDLIGLKVIDVDREDLGKVVGLIETGANDVLVVSGDRERLIPYIPQVIKKVDTHNQLIEVDWDKEF</sequence>
<dbReference type="Pfam" id="PF01782">
    <property type="entry name" value="RimM"/>
    <property type="match status" value="1"/>
</dbReference>
<evidence type="ECO:0000256" key="4">
    <source>
        <dbReference type="ARBA" id="ARBA00023186"/>
    </source>
</evidence>
<dbReference type="InterPro" id="IPR036976">
    <property type="entry name" value="RimM_N_sf"/>
</dbReference>
<accession>B6BW84</accession>
<dbReference type="Pfam" id="PF24986">
    <property type="entry name" value="PRC_RimM"/>
    <property type="match status" value="1"/>
</dbReference>
<dbReference type="Gene3D" id="2.40.30.60">
    <property type="entry name" value="RimM"/>
    <property type="match status" value="1"/>
</dbReference>
<organism evidence="8 9">
    <name type="scientific">beta proteobacterium KB13</name>
    <dbReference type="NCBI Taxonomy" id="314607"/>
    <lineage>
        <taxon>Bacteria</taxon>
        <taxon>Pseudomonadati</taxon>
        <taxon>Pseudomonadota</taxon>
        <taxon>Betaproteobacteria</taxon>
        <taxon>Nitrosomonadales</taxon>
        <taxon>OM43 clade</taxon>
    </lineage>
</organism>
<dbReference type="STRING" id="314607.KB13_938"/>
<dbReference type="SUPFAM" id="SSF50346">
    <property type="entry name" value="PRC-barrel domain"/>
    <property type="match status" value="1"/>
</dbReference>
<keyword evidence="9" id="KW-1185">Reference proteome</keyword>